<feature type="compositionally biased region" description="Basic and acidic residues" evidence="1">
    <location>
        <begin position="45"/>
        <end position="57"/>
    </location>
</feature>
<evidence type="ECO:0000256" key="1">
    <source>
        <dbReference type="SAM" id="MobiDB-lite"/>
    </source>
</evidence>
<gene>
    <name evidence="2" type="ORF">STIAU_8122</name>
</gene>
<reference evidence="2 3" key="1">
    <citation type="submission" date="2006-04" db="EMBL/GenBank/DDBJ databases">
        <authorList>
            <person name="Nierman W.C."/>
        </authorList>
    </citation>
    <scope>NUCLEOTIDE SEQUENCE [LARGE SCALE GENOMIC DNA]</scope>
    <source>
        <strain evidence="2 3">DW4/3-1</strain>
    </source>
</reference>
<sequence length="567" mass="59846">MLLARVAGEEDGLGGRNDGAAANALEDAEGHERGQVPRQPTQHAGGREHEDGEREVTPEAEATLQPPRHGDDDHVGHHVARGHPGDLIQRGAKARPDVVERHVDDGDVEHRHQRRGHGGDGDACLGAGDGVALHGLRLPRVHRDDGAHARLQRQFLQVPVEAHQHGDALHHLHEVAGGVVRGQQREARAAGARQAVHMRPEVLAAKGVHLHIHRLARAHPAHLVLLEVGHHPHVILGNDGHQGALGADHLPHLHRAAAHHAVDGRAHLGVGDGQLGQMQGGAGLLQPRFGQLQGRLGRLHLHGPGLRGHQLALCGLQASRGTGDAGLGGGQARLGLIQRGLGLVIRGLARVQLRGGQGPLGGQPLHAGQLRVRQPEARLDRGHIGACLLQGRLGGRDAAGGLRHPCLGLPQGGPRVGLGEGQLRLRVGQLRLGAQHVRLGHLELRVQVAAVELHQDVPGLHRLVVLHQHLHHLPSHARGHVADAALHLRVIRGLAAMGEEEADQPSEQCHAQQGGEDDAGAALGLDALGGGGRGRINRGRGEGSGHGRSRCLEGKGTEEGRERIRGS</sequence>
<comment type="caution">
    <text evidence="2">The sequence shown here is derived from an EMBL/GenBank/DDBJ whole genome shotgun (WGS) entry which is preliminary data.</text>
</comment>
<proteinExistence type="predicted"/>
<dbReference type="EMBL" id="AAMD01000111">
    <property type="protein sequence ID" value="EAU64574.1"/>
    <property type="molecule type" value="Genomic_DNA"/>
</dbReference>
<organism evidence="2 3">
    <name type="scientific">Stigmatella aurantiaca (strain DW4/3-1)</name>
    <dbReference type="NCBI Taxonomy" id="378806"/>
    <lineage>
        <taxon>Bacteria</taxon>
        <taxon>Pseudomonadati</taxon>
        <taxon>Myxococcota</taxon>
        <taxon>Myxococcia</taxon>
        <taxon>Myxococcales</taxon>
        <taxon>Cystobacterineae</taxon>
        <taxon>Archangiaceae</taxon>
        <taxon>Stigmatella</taxon>
    </lineage>
</organism>
<accession>Q08VS0</accession>
<protein>
    <submittedName>
        <fullName evidence="2">Uncharacterized protein</fullName>
    </submittedName>
</protein>
<evidence type="ECO:0000313" key="2">
    <source>
        <dbReference type="EMBL" id="EAU64574.1"/>
    </source>
</evidence>
<dbReference type="Proteomes" id="UP000032702">
    <property type="component" value="Unassembled WGS sequence"/>
</dbReference>
<dbReference type="AlphaFoldDB" id="Q08VS0"/>
<name>Q08VS0_STIAD</name>
<feature type="region of interest" description="Disordered" evidence="1">
    <location>
        <begin position="499"/>
        <end position="567"/>
    </location>
</feature>
<feature type="compositionally biased region" description="Basic and acidic residues" evidence="1">
    <location>
        <begin position="539"/>
        <end position="567"/>
    </location>
</feature>
<evidence type="ECO:0000313" key="3">
    <source>
        <dbReference type="Proteomes" id="UP000032702"/>
    </source>
</evidence>
<feature type="compositionally biased region" description="Basic and acidic residues" evidence="1">
    <location>
        <begin position="94"/>
        <end position="110"/>
    </location>
</feature>
<feature type="region of interest" description="Disordered" evidence="1">
    <location>
        <begin position="1"/>
        <end position="123"/>
    </location>
</feature>